<dbReference type="Proteomes" id="UP001152747">
    <property type="component" value="Unassembled WGS sequence"/>
</dbReference>
<accession>A0A9P1N6N8</accession>
<feature type="region of interest" description="Disordered" evidence="2">
    <location>
        <begin position="37"/>
        <end position="82"/>
    </location>
</feature>
<feature type="compositionally biased region" description="Polar residues" evidence="2">
    <location>
        <begin position="37"/>
        <end position="48"/>
    </location>
</feature>
<protein>
    <recommendedName>
        <fullName evidence="5">BZIP domain-containing protein</fullName>
    </recommendedName>
</protein>
<dbReference type="EMBL" id="CANHGI010000005">
    <property type="protein sequence ID" value="CAI5453113.1"/>
    <property type="molecule type" value="Genomic_DNA"/>
</dbReference>
<keyword evidence="4" id="KW-1185">Reference proteome</keyword>
<sequence>MNSESIIRPIPLIFNFNQAQPNSSCFENGLGVKQEEYSTNSSRCTSNESSEHMSGLKIRRGRPQQEIEDGQDAQSQKKRHRRMYARQYRAQMRQKVDNVKSLKSEKDQLENQVKFLQSQLLALQNQIQQRDTYIQILHFTTQLANKPKVL</sequence>
<evidence type="ECO:0000256" key="1">
    <source>
        <dbReference type="SAM" id="Coils"/>
    </source>
</evidence>
<evidence type="ECO:0000256" key="2">
    <source>
        <dbReference type="SAM" id="MobiDB-lite"/>
    </source>
</evidence>
<organism evidence="3 4">
    <name type="scientific">Caenorhabditis angaria</name>
    <dbReference type="NCBI Taxonomy" id="860376"/>
    <lineage>
        <taxon>Eukaryota</taxon>
        <taxon>Metazoa</taxon>
        <taxon>Ecdysozoa</taxon>
        <taxon>Nematoda</taxon>
        <taxon>Chromadorea</taxon>
        <taxon>Rhabditida</taxon>
        <taxon>Rhabditina</taxon>
        <taxon>Rhabditomorpha</taxon>
        <taxon>Rhabditoidea</taxon>
        <taxon>Rhabditidae</taxon>
        <taxon>Peloderinae</taxon>
        <taxon>Caenorhabditis</taxon>
    </lineage>
</organism>
<reference evidence="3" key="1">
    <citation type="submission" date="2022-11" db="EMBL/GenBank/DDBJ databases">
        <authorList>
            <person name="Kikuchi T."/>
        </authorList>
    </citation>
    <scope>NUCLEOTIDE SEQUENCE</scope>
    <source>
        <strain evidence="3">PS1010</strain>
    </source>
</reference>
<name>A0A9P1N6N8_9PELO</name>
<comment type="caution">
    <text evidence="3">The sequence shown here is derived from an EMBL/GenBank/DDBJ whole genome shotgun (WGS) entry which is preliminary data.</text>
</comment>
<evidence type="ECO:0000313" key="4">
    <source>
        <dbReference type="Proteomes" id="UP001152747"/>
    </source>
</evidence>
<evidence type="ECO:0008006" key="5">
    <source>
        <dbReference type="Google" id="ProtNLM"/>
    </source>
</evidence>
<gene>
    <name evidence="3" type="ORF">CAMP_LOCUS15750</name>
</gene>
<evidence type="ECO:0000313" key="3">
    <source>
        <dbReference type="EMBL" id="CAI5453113.1"/>
    </source>
</evidence>
<feature type="coiled-coil region" evidence="1">
    <location>
        <begin position="85"/>
        <end position="126"/>
    </location>
</feature>
<dbReference type="OrthoDB" id="5838838at2759"/>
<dbReference type="AlphaFoldDB" id="A0A9P1N6N8"/>
<keyword evidence="1" id="KW-0175">Coiled coil</keyword>
<proteinExistence type="predicted"/>